<sequence length="159" mass="17279">MAQKTNAARILDQAGISYELIPYEVDESDLSATTVAQKVGMPPELIYKTLVTRGDKTGVLIACIPAHYELNLKALAQASGNKKMEVVPLKEIQPLTGYIRGGVSPLGTKKRYPVYFQEDMLHHRKIAVSAGTRGLQIVILPQDLLNITQGKVGPIANPS</sequence>
<dbReference type="CDD" id="cd00002">
    <property type="entry name" value="YbaK_deacylase"/>
    <property type="match status" value="1"/>
</dbReference>
<dbReference type="GO" id="GO:0006412">
    <property type="term" value="P:translation"/>
    <property type="evidence" value="ECO:0007669"/>
    <property type="project" value="UniProtKB-KW"/>
</dbReference>
<dbReference type="Gene3D" id="3.90.960.10">
    <property type="entry name" value="YbaK/aminoacyl-tRNA synthetase-associated domain"/>
    <property type="match status" value="1"/>
</dbReference>
<evidence type="ECO:0000256" key="2">
    <source>
        <dbReference type="ARBA" id="ARBA00022917"/>
    </source>
</evidence>
<dbReference type="GO" id="GO:0002161">
    <property type="term" value="F:aminoacyl-tRNA deacylase activity"/>
    <property type="evidence" value="ECO:0007669"/>
    <property type="project" value="InterPro"/>
</dbReference>
<evidence type="ECO:0000256" key="1">
    <source>
        <dbReference type="ARBA" id="ARBA00009798"/>
    </source>
</evidence>
<evidence type="ECO:0000313" key="6">
    <source>
        <dbReference type="EMBL" id="HHY28495.1"/>
    </source>
</evidence>
<comment type="caution">
    <text evidence="6">The sequence shown here is derived from an EMBL/GenBank/DDBJ whole genome shotgun (WGS) entry which is preliminary data.</text>
</comment>
<evidence type="ECO:0000256" key="3">
    <source>
        <dbReference type="ARBA" id="ARBA00023239"/>
    </source>
</evidence>
<organism evidence="6 7">
    <name type="scientific">Desulfitobacterium dehalogenans</name>
    <dbReference type="NCBI Taxonomy" id="36854"/>
    <lineage>
        <taxon>Bacteria</taxon>
        <taxon>Bacillati</taxon>
        <taxon>Bacillota</taxon>
        <taxon>Clostridia</taxon>
        <taxon>Eubacteriales</taxon>
        <taxon>Desulfitobacteriaceae</taxon>
        <taxon>Desulfitobacterium</taxon>
    </lineage>
</organism>
<dbReference type="Proteomes" id="UP000553059">
    <property type="component" value="Unassembled WGS sequence"/>
</dbReference>
<dbReference type="EMBL" id="DUTF01000369">
    <property type="protein sequence ID" value="HHY28495.1"/>
    <property type="molecule type" value="Genomic_DNA"/>
</dbReference>
<dbReference type="InterPro" id="IPR004369">
    <property type="entry name" value="Prolyl-tRNA_editing_YbaK/EbsC"/>
</dbReference>
<reference evidence="6 7" key="1">
    <citation type="journal article" date="2020" name="Biotechnol. Biofuels">
        <title>New insights from the biogas microbiome by comprehensive genome-resolved metagenomics of nearly 1600 species originating from multiple anaerobic digesters.</title>
        <authorList>
            <person name="Campanaro S."/>
            <person name="Treu L."/>
            <person name="Rodriguez-R L.M."/>
            <person name="Kovalovszki A."/>
            <person name="Ziels R.M."/>
            <person name="Maus I."/>
            <person name="Zhu X."/>
            <person name="Kougias P.G."/>
            <person name="Basile A."/>
            <person name="Luo G."/>
            <person name="Schluter A."/>
            <person name="Konstantinidis K.T."/>
            <person name="Angelidaki I."/>
        </authorList>
    </citation>
    <scope>NUCLEOTIDE SEQUENCE [LARGE SCALE GENOMIC DNA]</scope>
    <source>
        <strain evidence="6">AS05jafATM_4</strain>
    </source>
</reference>
<keyword evidence="3 4" id="KW-0456">Lyase</keyword>
<dbReference type="PANTHER" id="PTHR30411">
    <property type="entry name" value="CYTOPLASMIC PROTEIN"/>
    <property type="match status" value="1"/>
</dbReference>
<dbReference type="PANTHER" id="PTHR30411:SF0">
    <property type="entry name" value="CYS-TRNA(PRO)_CYS-TRNA(CYS) DEACYLASE YBAK"/>
    <property type="match status" value="1"/>
</dbReference>
<dbReference type="InterPro" id="IPR036754">
    <property type="entry name" value="YbaK/aa-tRNA-synt-asso_dom_sf"/>
</dbReference>
<protein>
    <recommendedName>
        <fullName evidence="4">Cys-tRNA(Pro)/Cys-tRNA(Cys) deacylase</fullName>
        <ecNumber evidence="4">4.2.-.-</ecNumber>
    </recommendedName>
</protein>
<dbReference type="EC" id="4.2.-.-" evidence="4"/>
<dbReference type="SUPFAM" id="SSF55826">
    <property type="entry name" value="YbaK/ProRS associated domain"/>
    <property type="match status" value="1"/>
</dbReference>
<name>A0A7C7D7Z4_9FIRM</name>
<gene>
    <name evidence="6" type="primary">ybaK</name>
    <name evidence="6" type="ORF">GX523_17485</name>
</gene>
<evidence type="ECO:0000259" key="5">
    <source>
        <dbReference type="Pfam" id="PF04073"/>
    </source>
</evidence>
<dbReference type="AlphaFoldDB" id="A0A7C7D7Z4"/>
<dbReference type="Pfam" id="PF04073">
    <property type="entry name" value="tRNA_edit"/>
    <property type="match status" value="1"/>
</dbReference>
<dbReference type="NCBIfam" id="TIGR00011">
    <property type="entry name" value="YbaK_EbsC"/>
    <property type="match status" value="1"/>
</dbReference>
<dbReference type="GO" id="GO:0016829">
    <property type="term" value="F:lyase activity"/>
    <property type="evidence" value="ECO:0007669"/>
    <property type="project" value="UniProtKB-KW"/>
</dbReference>
<proteinExistence type="inferred from homology"/>
<evidence type="ECO:0000313" key="7">
    <source>
        <dbReference type="Proteomes" id="UP000553059"/>
    </source>
</evidence>
<comment type="similarity">
    <text evidence="1 4">Belongs to the prolyl-tRNA editing family. YbaK/EbsC subfamily.</text>
</comment>
<feature type="domain" description="YbaK/aminoacyl-tRNA synthetase-associated" evidence="5">
    <location>
        <begin position="32"/>
        <end position="146"/>
    </location>
</feature>
<accession>A0A7C7D7Z4</accession>
<dbReference type="PIRSF" id="PIRSF006181">
    <property type="entry name" value="EbsC_YbaK"/>
    <property type="match status" value="1"/>
</dbReference>
<keyword evidence="2 4" id="KW-0648">Protein biosynthesis</keyword>
<dbReference type="InterPro" id="IPR007214">
    <property type="entry name" value="YbaK/aa-tRNA-synth-assoc-dom"/>
</dbReference>
<evidence type="ECO:0000256" key="4">
    <source>
        <dbReference type="PIRNR" id="PIRNR006181"/>
    </source>
</evidence>